<gene>
    <name evidence="1" type="ORF">MiSe_67390</name>
</gene>
<dbReference type="EMBL" id="BLAY01000140">
    <property type="protein sequence ID" value="GET41925.1"/>
    <property type="molecule type" value="Genomic_DNA"/>
</dbReference>
<organism evidence="1 2">
    <name type="scientific">Microseira wollei NIES-4236</name>
    <dbReference type="NCBI Taxonomy" id="2530354"/>
    <lineage>
        <taxon>Bacteria</taxon>
        <taxon>Bacillati</taxon>
        <taxon>Cyanobacteriota</taxon>
        <taxon>Cyanophyceae</taxon>
        <taxon>Oscillatoriophycideae</taxon>
        <taxon>Aerosakkonematales</taxon>
        <taxon>Aerosakkonemataceae</taxon>
        <taxon>Microseira</taxon>
    </lineage>
</organism>
<comment type="caution">
    <text evidence="1">The sequence shown here is derived from an EMBL/GenBank/DDBJ whole genome shotgun (WGS) entry which is preliminary data.</text>
</comment>
<evidence type="ECO:0000313" key="2">
    <source>
        <dbReference type="Proteomes" id="UP001050975"/>
    </source>
</evidence>
<protein>
    <recommendedName>
        <fullName evidence="3">Addiction module toxin RelE</fullName>
    </recommendedName>
</protein>
<proteinExistence type="predicted"/>
<dbReference type="InterPro" id="IPR009241">
    <property type="entry name" value="HigB-like"/>
</dbReference>
<keyword evidence="2" id="KW-1185">Reference proteome</keyword>
<dbReference type="SUPFAM" id="SSF143011">
    <property type="entry name" value="RelE-like"/>
    <property type="match status" value="1"/>
</dbReference>
<accession>A0AAV3XLK6</accession>
<evidence type="ECO:0008006" key="3">
    <source>
        <dbReference type="Google" id="ProtNLM"/>
    </source>
</evidence>
<dbReference type="Proteomes" id="UP001050975">
    <property type="component" value="Unassembled WGS sequence"/>
</dbReference>
<dbReference type="InterPro" id="IPR035093">
    <property type="entry name" value="RelE/ParE_toxin_dom_sf"/>
</dbReference>
<dbReference type="Gene3D" id="3.30.2310.20">
    <property type="entry name" value="RelE-like"/>
    <property type="match status" value="1"/>
</dbReference>
<dbReference type="Pfam" id="PF05973">
    <property type="entry name" value="Gp49"/>
    <property type="match status" value="1"/>
</dbReference>
<reference evidence="1" key="1">
    <citation type="submission" date="2019-10" db="EMBL/GenBank/DDBJ databases">
        <title>Draft genome sequece of Microseira wollei NIES-4236.</title>
        <authorList>
            <person name="Yamaguchi H."/>
            <person name="Suzuki S."/>
            <person name="Kawachi M."/>
        </authorList>
    </citation>
    <scope>NUCLEOTIDE SEQUENCE</scope>
    <source>
        <strain evidence="1">NIES-4236</strain>
    </source>
</reference>
<evidence type="ECO:0000313" key="1">
    <source>
        <dbReference type="EMBL" id="GET41925.1"/>
    </source>
</evidence>
<dbReference type="AlphaFoldDB" id="A0AAV3XLK6"/>
<sequence>MYRLKHPDLPEPTLQASARVTESILQAANRTASFFTRTDNMAYEVEYTDEFEEWYVTLDEQTQDSIDSAVQLLEERGPNLPFPRSSGVNGSRHQHMRELRVQHQGEPYRILYAFDPRRIAILLLGGNKKGNDRWYEENIPKADKLYDQLLKELENEGLI</sequence>
<name>A0AAV3XLK6_9CYAN</name>